<evidence type="ECO:0000256" key="4">
    <source>
        <dbReference type="ARBA" id="ARBA00023157"/>
    </source>
</evidence>
<keyword evidence="7" id="KW-1185">Reference proteome</keyword>
<dbReference type="PANTHER" id="PTHR33136:SF36">
    <property type="entry name" value="PROTEIN RALF-LIKE 31"/>
    <property type="match status" value="1"/>
</dbReference>
<dbReference type="InterPro" id="IPR008801">
    <property type="entry name" value="RALF"/>
</dbReference>
<evidence type="ECO:0000256" key="1">
    <source>
        <dbReference type="ARBA" id="ARBA00009178"/>
    </source>
</evidence>
<dbReference type="PANTHER" id="PTHR33136">
    <property type="entry name" value="RAPID ALKALINIZATION FACTOR-LIKE"/>
    <property type="match status" value="1"/>
</dbReference>
<keyword evidence="3 5" id="KW-0732">Signal</keyword>
<evidence type="ECO:0000313" key="7">
    <source>
        <dbReference type="Proteomes" id="UP000734854"/>
    </source>
</evidence>
<dbReference type="OrthoDB" id="1613518at2759"/>
<dbReference type="EMBL" id="JACMSC010000006">
    <property type="protein sequence ID" value="KAG6517066.1"/>
    <property type="molecule type" value="Genomic_DNA"/>
</dbReference>
<organism evidence="6 7">
    <name type="scientific">Zingiber officinale</name>
    <name type="common">Ginger</name>
    <name type="synonym">Amomum zingiber</name>
    <dbReference type="NCBI Taxonomy" id="94328"/>
    <lineage>
        <taxon>Eukaryota</taxon>
        <taxon>Viridiplantae</taxon>
        <taxon>Streptophyta</taxon>
        <taxon>Embryophyta</taxon>
        <taxon>Tracheophyta</taxon>
        <taxon>Spermatophyta</taxon>
        <taxon>Magnoliopsida</taxon>
        <taxon>Liliopsida</taxon>
        <taxon>Zingiberales</taxon>
        <taxon>Zingiberaceae</taxon>
        <taxon>Zingiber</taxon>
    </lineage>
</organism>
<evidence type="ECO:0000256" key="2">
    <source>
        <dbReference type="ARBA" id="ARBA00022702"/>
    </source>
</evidence>
<reference evidence="6 7" key="1">
    <citation type="submission" date="2020-08" db="EMBL/GenBank/DDBJ databases">
        <title>Plant Genome Project.</title>
        <authorList>
            <person name="Zhang R.-G."/>
        </authorList>
    </citation>
    <scope>NUCLEOTIDE SEQUENCE [LARGE SCALE GENOMIC DNA]</scope>
    <source>
        <tissue evidence="6">Rhizome</tissue>
    </source>
</reference>
<dbReference type="GO" id="GO:0005179">
    <property type="term" value="F:hormone activity"/>
    <property type="evidence" value="ECO:0007669"/>
    <property type="project" value="UniProtKB-KW"/>
</dbReference>
<keyword evidence="4" id="KW-1015">Disulfide bond</keyword>
<evidence type="ECO:0000256" key="3">
    <source>
        <dbReference type="ARBA" id="ARBA00022729"/>
    </source>
</evidence>
<name>A0A8J5L7X5_ZINOF</name>
<gene>
    <name evidence="6" type="ORF">ZIOFF_020445</name>
</gene>
<feature type="signal peptide" evidence="5">
    <location>
        <begin position="1"/>
        <end position="37"/>
    </location>
</feature>
<proteinExistence type="inferred from homology"/>
<evidence type="ECO:0000256" key="5">
    <source>
        <dbReference type="SAM" id="SignalP"/>
    </source>
</evidence>
<dbReference type="GO" id="GO:0019722">
    <property type="term" value="P:calcium-mediated signaling"/>
    <property type="evidence" value="ECO:0007669"/>
    <property type="project" value="TreeGrafter"/>
</dbReference>
<evidence type="ECO:0000313" key="6">
    <source>
        <dbReference type="EMBL" id="KAG6517066.1"/>
    </source>
</evidence>
<comment type="similarity">
    <text evidence="1">Belongs to the plant rapid alkalinization factor (RALF) family.</text>
</comment>
<comment type="caution">
    <text evidence="6">The sequence shown here is derived from an EMBL/GenBank/DDBJ whole genome shotgun (WGS) entry which is preliminary data.</text>
</comment>
<keyword evidence="2" id="KW-0372">Hormone</keyword>
<feature type="chain" id="PRO_5035181583" evidence="5">
    <location>
        <begin position="38"/>
        <end position="133"/>
    </location>
</feature>
<accession>A0A8J5L7X5</accession>
<dbReference type="AlphaFoldDB" id="A0A8J5L7X5"/>
<dbReference type="Pfam" id="PF05498">
    <property type="entry name" value="RALF"/>
    <property type="match status" value="1"/>
</dbReference>
<protein>
    <submittedName>
        <fullName evidence="6">Uncharacterized protein</fullName>
    </submittedName>
</protein>
<dbReference type="Proteomes" id="UP000734854">
    <property type="component" value="Unassembled WGS sequence"/>
</dbReference>
<dbReference type="GO" id="GO:0009506">
    <property type="term" value="C:plasmodesma"/>
    <property type="evidence" value="ECO:0007669"/>
    <property type="project" value="TreeGrafter"/>
</dbReference>
<sequence length="133" mass="14070">MSKSLPAAASSSPSPNMHPLLLLFLLLLQQQQQQTSAESAAAGALTCGGNGNGRGSCLVEQGMAVEMELSSEESRRLLWAVTEKKYISYDALKGDSVPCSKPGVPYYNCHTFPTAGPYTRGCQVISGCRGDTP</sequence>